<name>A0A0D2MF79_9CHLO</name>
<evidence type="ECO:0000313" key="3">
    <source>
        <dbReference type="EMBL" id="KIY99391.1"/>
    </source>
</evidence>
<dbReference type="STRING" id="145388.A0A0D2MF79"/>
<dbReference type="EMBL" id="KK101862">
    <property type="protein sequence ID" value="KIY99391.1"/>
    <property type="molecule type" value="Genomic_DNA"/>
</dbReference>
<dbReference type="EC" id="3.4.11.21" evidence="2"/>
<dbReference type="AlphaFoldDB" id="A0A0D2MF79"/>
<dbReference type="GeneID" id="25741449"/>
<dbReference type="MEROPS" id="M18.A02"/>
<dbReference type="GO" id="GO:0008270">
    <property type="term" value="F:zinc ion binding"/>
    <property type="evidence" value="ECO:0007669"/>
    <property type="project" value="InterPro"/>
</dbReference>
<dbReference type="RefSeq" id="XP_013898411.1">
    <property type="nucleotide sequence ID" value="XM_014042957.1"/>
</dbReference>
<evidence type="ECO:0000256" key="2">
    <source>
        <dbReference type="ARBA" id="ARBA00011965"/>
    </source>
</evidence>
<dbReference type="Pfam" id="PF02127">
    <property type="entry name" value="Peptidase_M18"/>
    <property type="match status" value="1"/>
</dbReference>
<dbReference type="Proteomes" id="UP000054498">
    <property type="component" value="Unassembled WGS sequence"/>
</dbReference>
<dbReference type="GO" id="GO:0004177">
    <property type="term" value="F:aminopeptidase activity"/>
    <property type="evidence" value="ECO:0007669"/>
    <property type="project" value="UniProtKB-EC"/>
</dbReference>
<dbReference type="KEGG" id="mng:MNEG_8573"/>
<organism evidence="3 4">
    <name type="scientific">Monoraphidium neglectum</name>
    <dbReference type="NCBI Taxonomy" id="145388"/>
    <lineage>
        <taxon>Eukaryota</taxon>
        <taxon>Viridiplantae</taxon>
        <taxon>Chlorophyta</taxon>
        <taxon>core chlorophytes</taxon>
        <taxon>Chlorophyceae</taxon>
        <taxon>CS clade</taxon>
        <taxon>Sphaeropleales</taxon>
        <taxon>Selenastraceae</taxon>
        <taxon>Monoraphidium</taxon>
    </lineage>
</organism>
<accession>A0A0D2MF79</accession>
<sequence>MPCGSTIGPILASSLGCRTVDVGVPQLAMHSIREMCGVDDIATAYHHFLAFYRDFSSLDATLDVDSLPPPDIRGTIRDPSCGHVH</sequence>
<evidence type="ECO:0000256" key="1">
    <source>
        <dbReference type="ARBA" id="ARBA00001335"/>
    </source>
</evidence>
<evidence type="ECO:0000313" key="4">
    <source>
        <dbReference type="Proteomes" id="UP000054498"/>
    </source>
</evidence>
<dbReference type="PANTHER" id="PTHR28570:SF3">
    <property type="entry name" value="ASPARTYL AMINOPEPTIDASE"/>
    <property type="match status" value="1"/>
</dbReference>
<dbReference type="Gene3D" id="3.40.630.10">
    <property type="entry name" value="Zn peptidases"/>
    <property type="match status" value="1"/>
</dbReference>
<proteinExistence type="predicted"/>
<dbReference type="SUPFAM" id="SSF53187">
    <property type="entry name" value="Zn-dependent exopeptidases"/>
    <property type="match status" value="1"/>
</dbReference>
<dbReference type="OrthoDB" id="9880441at2759"/>
<dbReference type="PANTHER" id="PTHR28570">
    <property type="entry name" value="ASPARTYL AMINOPEPTIDASE"/>
    <property type="match status" value="1"/>
</dbReference>
<dbReference type="GO" id="GO:0006508">
    <property type="term" value="P:proteolysis"/>
    <property type="evidence" value="ECO:0007669"/>
    <property type="project" value="InterPro"/>
</dbReference>
<gene>
    <name evidence="3" type="ORF">MNEG_8573</name>
</gene>
<dbReference type="InterPro" id="IPR001948">
    <property type="entry name" value="Peptidase_M18"/>
</dbReference>
<keyword evidence="4" id="KW-1185">Reference proteome</keyword>
<comment type="catalytic activity">
    <reaction evidence="1">
        <text>Release of an N-terminal aspartate or glutamate from a peptide, with a preference for aspartate.</text>
        <dbReference type="EC" id="3.4.11.21"/>
    </reaction>
</comment>
<protein>
    <recommendedName>
        <fullName evidence="2">aspartyl aminopeptidase</fullName>
        <ecNumber evidence="2">3.4.11.21</ecNumber>
    </recommendedName>
</protein>
<reference evidence="3 4" key="1">
    <citation type="journal article" date="2013" name="BMC Genomics">
        <title>Reconstruction of the lipid metabolism for the microalga Monoraphidium neglectum from its genome sequence reveals characteristics suitable for biofuel production.</title>
        <authorList>
            <person name="Bogen C."/>
            <person name="Al-Dilaimi A."/>
            <person name="Albersmeier A."/>
            <person name="Wichmann J."/>
            <person name="Grundmann M."/>
            <person name="Rupp O."/>
            <person name="Lauersen K.J."/>
            <person name="Blifernez-Klassen O."/>
            <person name="Kalinowski J."/>
            <person name="Goesmann A."/>
            <person name="Mussgnug J.H."/>
            <person name="Kruse O."/>
        </authorList>
    </citation>
    <scope>NUCLEOTIDE SEQUENCE [LARGE SCALE GENOMIC DNA]</scope>
    <source>
        <strain evidence="3 4">SAG 48.87</strain>
    </source>
</reference>